<dbReference type="PROSITE" id="PS51186">
    <property type="entry name" value="GNAT"/>
    <property type="match status" value="1"/>
</dbReference>
<dbReference type="GO" id="GO:0008999">
    <property type="term" value="F:protein-N-terminal-alanine acetyltransferase activity"/>
    <property type="evidence" value="ECO:0007669"/>
    <property type="project" value="TreeGrafter"/>
</dbReference>
<dbReference type="GO" id="GO:0005737">
    <property type="term" value="C:cytoplasm"/>
    <property type="evidence" value="ECO:0007669"/>
    <property type="project" value="TreeGrafter"/>
</dbReference>
<dbReference type="PANTHER" id="PTHR43441">
    <property type="entry name" value="RIBOSOMAL-PROTEIN-SERINE ACETYLTRANSFERASE"/>
    <property type="match status" value="1"/>
</dbReference>
<accession>A0A8T7M8X4</accession>
<name>A0A8T7M8X4_9CHLR</name>
<dbReference type="Proteomes" id="UP001431572">
    <property type="component" value="Chromosome 2"/>
</dbReference>
<dbReference type="GO" id="GO:1990189">
    <property type="term" value="F:protein N-terminal-serine acetyltransferase activity"/>
    <property type="evidence" value="ECO:0007669"/>
    <property type="project" value="TreeGrafter"/>
</dbReference>
<sequence>MIIGEKINLRPYNREDVRQFAALTNDLSYSSEFNFFGLRSPEMVEHSFEEDGFLHFQRGRLVVTIPEGTVVGMVSYHLLTYGPNDGSRVYNIGITLMQEQRGRGYGTEAQSLLAHYLLATYPIMRVEATTDVENLPEQRSLEKAGFTREGVLRKAQWRNGEHRDIVVYSKLRGE</sequence>
<evidence type="ECO:0000313" key="5">
    <source>
        <dbReference type="Proteomes" id="UP001431572"/>
    </source>
</evidence>
<dbReference type="RefSeq" id="WP_341470453.1">
    <property type="nucleotide sequence ID" value="NZ_CP128400.1"/>
</dbReference>
<keyword evidence="5" id="KW-1185">Reference proteome</keyword>
<gene>
    <name evidence="2" type="ORF">HXX08_22390</name>
    <name evidence="3" type="ORF">OZ401_004162</name>
</gene>
<dbReference type="InterPro" id="IPR000182">
    <property type="entry name" value="GNAT_dom"/>
</dbReference>
<dbReference type="PANTHER" id="PTHR43441:SF6">
    <property type="entry name" value="N-ACETYLTRANSFERASE DOMAIN-CONTAINING PROTEIN"/>
    <property type="match status" value="1"/>
</dbReference>
<dbReference type="EMBL" id="JACATZ010000003">
    <property type="protein sequence ID" value="NWJ48618.1"/>
    <property type="molecule type" value="Genomic_DNA"/>
</dbReference>
<dbReference type="Gene3D" id="3.40.630.30">
    <property type="match status" value="1"/>
</dbReference>
<dbReference type="Pfam" id="PF13302">
    <property type="entry name" value="Acetyltransf_3"/>
    <property type="match status" value="1"/>
</dbReference>
<evidence type="ECO:0000313" key="4">
    <source>
        <dbReference type="Proteomes" id="UP000521676"/>
    </source>
</evidence>
<organism evidence="2 4">
    <name type="scientific">Candidatus Chlorohelix allophototropha</name>
    <dbReference type="NCBI Taxonomy" id="3003348"/>
    <lineage>
        <taxon>Bacteria</taxon>
        <taxon>Bacillati</taxon>
        <taxon>Chloroflexota</taxon>
        <taxon>Chloroflexia</taxon>
        <taxon>Candidatus Chloroheliales</taxon>
        <taxon>Candidatus Chloroheliaceae</taxon>
        <taxon>Candidatus Chlorohelix</taxon>
    </lineage>
</organism>
<dbReference type="AlphaFoldDB" id="A0A8T7M8X4"/>
<evidence type="ECO:0000259" key="1">
    <source>
        <dbReference type="PROSITE" id="PS51186"/>
    </source>
</evidence>
<dbReference type="SUPFAM" id="SSF55729">
    <property type="entry name" value="Acyl-CoA N-acyltransferases (Nat)"/>
    <property type="match status" value="1"/>
</dbReference>
<reference evidence="2 4" key="1">
    <citation type="submission" date="2020-06" db="EMBL/GenBank/DDBJ databases">
        <title>Anoxygenic phototrophic Chloroflexota member uses a Type I reaction center.</title>
        <authorList>
            <person name="Tsuji J.M."/>
            <person name="Shaw N.A."/>
            <person name="Nagashima S."/>
            <person name="Venkiteswaran J."/>
            <person name="Schiff S.L."/>
            <person name="Hanada S."/>
            <person name="Tank M."/>
            <person name="Neufeld J.D."/>
        </authorList>
    </citation>
    <scope>NUCLEOTIDE SEQUENCE [LARGE SCALE GENOMIC DNA]</scope>
    <source>
        <strain evidence="2">L227-S17</strain>
    </source>
</reference>
<reference evidence="3" key="2">
    <citation type="journal article" date="2024" name="Nature">
        <title>Anoxygenic phototroph of the Chloroflexota uses a type I reaction centre.</title>
        <authorList>
            <person name="Tsuji J.M."/>
            <person name="Shaw N.A."/>
            <person name="Nagashima S."/>
            <person name="Venkiteswaran J.J."/>
            <person name="Schiff S.L."/>
            <person name="Watanabe T."/>
            <person name="Fukui M."/>
            <person name="Hanada S."/>
            <person name="Tank M."/>
            <person name="Neufeld J.D."/>
        </authorList>
    </citation>
    <scope>NUCLEOTIDE SEQUENCE</scope>
    <source>
        <strain evidence="3">L227-S17</strain>
    </source>
</reference>
<dbReference type="Proteomes" id="UP000521676">
    <property type="component" value="Unassembled WGS sequence"/>
</dbReference>
<proteinExistence type="predicted"/>
<evidence type="ECO:0000313" key="3">
    <source>
        <dbReference type="EMBL" id="WJW68548.1"/>
    </source>
</evidence>
<feature type="domain" description="N-acetyltransferase" evidence="1">
    <location>
        <begin position="7"/>
        <end position="172"/>
    </location>
</feature>
<evidence type="ECO:0000313" key="2">
    <source>
        <dbReference type="EMBL" id="NWJ48618.1"/>
    </source>
</evidence>
<dbReference type="EMBL" id="CP128400">
    <property type="protein sequence ID" value="WJW68548.1"/>
    <property type="molecule type" value="Genomic_DNA"/>
</dbReference>
<dbReference type="InterPro" id="IPR016181">
    <property type="entry name" value="Acyl_CoA_acyltransferase"/>
</dbReference>
<protein>
    <submittedName>
        <fullName evidence="2">GNAT family N-acetyltransferase</fullName>
    </submittedName>
</protein>
<dbReference type="InterPro" id="IPR051908">
    <property type="entry name" value="Ribosomal_N-acetyltransferase"/>
</dbReference>